<name>A0A6V7ILN7_9HYME</name>
<dbReference type="EMBL" id="CADCXW020000008">
    <property type="protein sequence ID" value="CAD1540713.1"/>
    <property type="molecule type" value="Genomic_DNA"/>
</dbReference>
<gene>
    <name evidence="2" type="ORF">BBRV_LOCUS28942</name>
</gene>
<protein>
    <submittedName>
        <fullName evidence="2">Uncharacterized protein</fullName>
    </submittedName>
</protein>
<accession>A0A6V7ILN7</accession>
<proteinExistence type="predicted"/>
<feature type="compositionally biased region" description="Polar residues" evidence="1">
    <location>
        <begin position="35"/>
        <end position="48"/>
    </location>
</feature>
<dbReference type="AlphaFoldDB" id="A0A6V7ILN7"/>
<evidence type="ECO:0000256" key="1">
    <source>
        <dbReference type="SAM" id="MobiDB-lite"/>
    </source>
</evidence>
<feature type="region of interest" description="Disordered" evidence="1">
    <location>
        <begin position="1"/>
        <end position="60"/>
    </location>
</feature>
<organism evidence="2">
    <name type="scientific">Bracon brevicornis</name>
    <dbReference type="NCBI Taxonomy" id="1563983"/>
    <lineage>
        <taxon>Eukaryota</taxon>
        <taxon>Metazoa</taxon>
        <taxon>Ecdysozoa</taxon>
        <taxon>Arthropoda</taxon>
        <taxon>Hexapoda</taxon>
        <taxon>Insecta</taxon>
        <taxon>Pterygota</taxon>
        <taxon>Neoptera</taxon>
        <taxon>Endopterygota</taxon>
        <taxon>Hymenoptera</taxon>
        <taxon>Apocrita</taxon>
        <taxon>Ichneumonoidea</taxon>
        <taxon>Braconidae</taxon>
        <taxon>Braconinae</taxon>
        <taxon>Bracon</taxon>
    </lineage>
</organism>
<evidence type="ECO:0000313" key="2">
    <source>
        <dbReference type="EMBL" id="CAD1540713.1"/>
    </source>
</evidence>
<sequence>MATPTSSAALPAIVEVPPESHSNTPAGSARPAQAPVSTTERPQPSLNDNRPRRRRGKPRPWCYDCRRRGHDYQQCAQPIGEPFCGQCGFRFLAVDVCPTH</sequence>
<reference evidence="2" key="1">
    <citation type="submission" date="2020-07" db="EMBL/GenBank/DDBJ databases">
        <authorList>
            <person name="Ferguson B K."/>
        </authorList>
    </citation>
    <scope>NUCLEOTIDE SEQUENCE</scope>
    <source>
        <strain evidence="2">L06</strain>
    </source>
</reference>